<name>A0A9W8RZY1_9HYPO</name>
<evidence type="ECO:0000313" key="2">
    <source>
        <dbReference type="Proteomes" id="UP001152049"/>
    </source>
</evidence>
<reference evidence="1" key="1">
    <citation type="submission" date="2022-09" db="EMBL/GenBank/DDBJ databases">
        <title>Fusarium specimens isolated from Avocado Roots.</title>
        <authorList>
            <person name="Stajich J."/>
            <person name="Roper C."/>
            <person name="Heimlech-Rivalta G."/>
        </authorList>
    </citation>
    <scope>NUCLEOTIDE SEQUENCE</scope>
    <source>
        <strain evidence="1">CF00136</strain>
    </source>
</reference>
<keyword evidence="2" id="KW-1185">Reference proteome</keyword>
<protein>
    <submittedName>
        <fullName evidence="1">Uncharacterized protein</fullName>
    </submittedName>
</protein>
<dbReference type="OrthoDB" id="3251668at2759"/>
<dbReference type="AlphaFoldDB" id="A0A9W8RZY1"/>
<proteinExistence type="predicted"/>
<comment type="caution">
    <text evidence="1">The sequence shown here is derived from an EMBL/GenBank/DDBJ whole genome shotgun (WGS) entry which is preliminary data.</text>
</comment>
<accession>A0A9W8RZY1</accession>
<dbReference type="EMBL" id="JAOQAZ010000015">
    <property type="protein sequence ID" value="KAJ4258922.1"/>
    <property type="molecule type" value="Genomic_DNA"/>
</dbReference>
<dbReference type="Proteomes" id="UP001152049">
    <property type="component" value="Unassembled WGS sequence"/>
</dbReference>
<gene>
    <name evidence="1" type="ORF">NW762_008009</name>
</gene>
<sequence length="398" mass="45605">MDRVQDHHGQVCLILKIRSFKDVITPHFCLSAEVMHAKFRLVLRSGLNRLYSTDAHSWVKPFFEEMAHQSPALVMIASSIQGYLEDGHRGLSVKSMEYVDLALQAFRQELSGRYEKMHLATICAGLLLLQTQPWTMYLELIVDVYDLKHKLNTAGQIPIDDLYTRHVLEVLGVMDLPSMVIGRTNSPIGIWKLLRRLQDGHRDGRVDGIEVVSGLPRSLLDIFAGMTDNDPEYTEGRFWTWPGQIGEYLQCHYWDCWRLSGILEVRRRQRMERKARGIPGPDNGTFRAAPETDVVLFRLIASIDALLKAYREPVNQHLLVHNGLPYPVINAGLEVPLLKLHPNWKRTIEEVKTSFLSKDSFDLISVCFELLDEAWEDGTSTFDIEKAARVRKIELAIF</sequence>
<organism evidence="1 2">
    <name type="scientific">Fusarium torreyae</name>
    <dbReference type="NCBI Taxonomy" id="1237075"/>
    <lineage>
        <taxon>Eukaryota</taxon>
        <taxon>Fungi</taxon>
        <taxon>Dikarya</taxon>
        <taxon>Ascomycota</taxon>
        <taxon>Pezizomycotina</taxon>
        <taxon>Sordariomycetes</taxon>
        <taxon>Hypocreomycetidae</taxon>
        <taxon>Hypocreales</taxon>
        <taxon>Nectriaceae</taxon>
        <taxon>Fusarium</taxon>
    </lineage>
</organism>
<evidence type="ECO:0000313" key="1">
    <source>
        <dbReference type="EMBL" id="KAJ4258922.1"/>
    </source>
</evidence>